<dbReference type="AlphaFoldDB" id="N8X6W0"/>
<evidence type="ECO:0000313" key="1">
    <source>
        <dbReference type="EMBL" id="ENV19951.1"/>
    </source>
</evidence>
<proteinExistence type="predicted"/>
<dbReference type="Proteomes" id="UP000013270">
    <property type="component" value="Unassembled WGS sequence"/>
</dbReference>
<accession>N8X6W0</accession>
<sequence length="293" mass="34830">MRTLQKILLDHKQHLTLPSEKLIQQLLRKLDNDSYLPDRKNAQKLHLLSTNEVDNFLLNCLAKYQLCNELYDLSNHDIGSLRAVWVVLSFSKNPEVIQYFDDFILENIRHQPAYLANLFEIFNFLKEPHPSVEQIKQYYDQHLPELPAYQLLKRLDIHPVDPLDWSISFILTTDGEWLTPRELTDEEKNRRYRLEMRLNSPEALNDTYSIEVSNDFSLKRKRIILKQSGIFTIDIDQMKFPAVELLNLNLFLTHVEQFLNIQFNFEKIAYLSVTKGIQRKKVEAWIKNRFVLE</sequence>
<dbReference type="EMBL" id="APPK01000054">
    <property type="protein sequence ID" value="ENV19951.1"/>
    <property type="molecule type" value="Genomic_DNA"/>
</dbReference>
<name>N8X6W0_ACIBZ</name>
<organism evidence="1 2">
    <name type="scientific">Acinetobacter bereziniae NIPH 3</name>
    <dbReference type="NCBI Taxonomy" id="1217651"/>
    <lineage>
        <taxon>Bacteria</taxon>
        <taxon>Pseudomonadati</taxon>
        <taxon>Pseudomonadota</taxon>
        <taxon>Gammaproteobacteria</taxon>
        <taxon>Moraxellales</taxon>
        <taxon>Moraxellaceae</taxon>
        <taxon>Acinetobacter</taxon>
    </lineage>
</organism>
<gene>
    <name evidence="1" type="ORF">F963_03996</name>
</gene>
<dbReference type="RefSeq" id="WP_004825337.1">
    <property type="nucleotide sequence ID" value="NZ_KB849460.1"/>
</dbReference>
<dbReference type="PATRIC" id="fig|1217651.3.peg.3940"/>
<evidence type="ECO:0000313" key="2">
    <source>
        <dbReference type="Proteomes" id="UP000013270"/>
    </source>
</evidence>
<dbReference type="HOGENOM" id="CLU_951965_0_0_6"/>
<comment type="caution">
    <text evidence="1">The sequence shown here is derived from an EMBL/GenBank/DDBJ whole genome shotgun (WGS) entry which is preliminary data.</text>
</comment>
<protein>
    <submittedName>
        <fullName evidence="1">Uncharacterized protein</fullName>
    </submittedName>
</protein>
<reference evidence="1 2" key="1">
    <citation type="submission" date="2013-02" db="EMBL/GenBank/DDBJ databases">
        <title>The Genome Sequence of Acinetobacter bereziniae NIPH 3.</title>
        <authorList>
            <consortium name="The Broad Institute Genome Sequencing Platform"/>
            <consortium name="The Broad Institute Genome Sequencing Center for Infectious Disease"/>
            <person name="Cerqueira G."/>
            <person name="Feldgarden M."/>
            <person name="Courvalin P."/>
            <person name="Perichon B."/>
            <person name="Grillot-Courvalin C."/>
            <person name="Clermont D."/>
            <person name="Rocha E."/>
            <person name="Yoon E.-J."/>
            <person name="Nemec A."/>
            <person name="Walker B."/>
            <person name="Young S.K."/>
            <person name="Zeng Q."/>
            <person name="Gargeya S."/>
            <person name="Fitzgerald M."/>
            <person name="Haas B."/>
            <person name="Abouelleil A."/>
            <person name="Alvarado L."/>
            <person name="Arachchi H.M."/>
            <person name="Berlin A.M."/>
            <person name="Chapman S.B."/>
            <person name="Dewar J."/>
            <person name="Goldberg J."/>
            <person name="Griggs A."/>
            <person name="Gujja S."/>
            <person name="Hansen M."/>
            <person name="Howarth C."/>
            <person name="Imamovic A."/>
            <person name="Larimer J."/>
            <person name="McCowan C."/>
            <person name="Murphy C."/>
            <person name="Neiman D."/>
            <person name="Pearson M."/>
            <person name="Priest M."/>
            <person name="Roberts A."/>
            <person name="Saif S."/>
            <person name="Shea T."/>
            <person name="Sisk P."/>
            <person name="Sykes S."/>
            <person name="Wortman J."/>
            <person name="Nusbaum C."/>
            <person name="Birren B."/>
        </authorList>
    </citation>
    <scope>NUCLEOTIDE SEQUENCE [LARGE SCALE GENOMIC DNA]</scope>
    <source>
        <strain evidence="1 2">NIPH 3</strain>
    </source>
</reference>